<evidence type="ECO:0000256" key="12">
    <source>
        <dbReference type="ARBA" id="ARBA00049535"/>
    </source>
</evidence>
<dbReference type="AlphaFoldDB" id="A0A1E5R9U7"/>
<feature type="domain" description="Ribose-phosphate pyrophosphokinase N-terminal" evidence="13">
    <location>
        <begin position="6"/>
        <end position="99"/>
    </location>
</feature>
<keyword evidence="5" id="KW-0808">Transferase</keyword>
<dbReference type="EC" id="2.7.6.1" evidence="4"/>
<comment type="similarity">
    <text evidence="3">Belongs to the ribose-phosphate pyrophosphokinase family.</text>
</comment>
<comment type="function">
    <text evidence="1">5-phosphoribose 1-diphosphate synthase involved in nucleotide, histidine, and tryptophan biosynthesis. Active in heteromultimeric complexes with other 5-phosphoribose 1-diphosphate synthases (PRS2, PRS3, PRS4 and PRS5).</text>
</comment>
<dbReference type="Pfam" id="PF14572">
    <property type="entry name" value="Pribosyl_synth"/>
    <property type="match status" value="1"/>
</dbReference>
<keyword evidence="7" id="KW-0545">Nucleotide biosynthesis</keyword>
<dbReference type="FunFam" id="3.40.50.2020:FF:000063">
    <property type="entry name" value="Phosphoribosylpyrophosphate synthetase"/>
    <property type="match status" value="1"/>
</dbReference>
<dbReference type="VEuPathDB" id="FungiDB:AWRI3580_g3548"/>
<protein>
    <recommendedName>
        <fullName evidence="4">ribose-phosphate diphosphokinase</fullName>
        <ecNumber evidence="4">2.7.6.1</ecNumber>
    </recommendedName>
</protein>
<comment type="catalytic activity">
    <reaction evidence="12">
        <text>D-ribose 5-phosphate + ATP = 5-phospho-alpha-D-ribose 1-diphosphate + AMP + H(+)</text>
        <dbReference type="Rhea" id="RHEA:15609"/>
        <dbReference type="ChEBI" id="CHEBI:15378"/>
        <dbReference type="ChEBI" id="CHEBI:30616"/>
        <dbReference type="ChEBI" id="CHEBI:58017"/>
        <dbReference type="ChEBI" id="CHEBI:78346"/>
        <dbReference type="ChEBI" id="CHEBI:456215"/>
        <dbReference type="EC" id="2.7.6.1"/>
    </reaction>
</comment>
<dbReference type="NCBIfam" id="TIGR01251">
    <property type="entry name" value="ribP_PPkin"/>
    <property type="match status" value="1"/>
</dbReference>
<dbReference type="InterPro" id="IPR000836">
    <property type="entry name" value="PRTase_dom"/>
</dbReference>
<keyword evidence="11" id="KW-0460">Magnesium</keyword>
<evidence type="ECO:0000313" key="15">
    <source>
        <dbReference type="Proteomes" id="UP000095358"/>
    </source>
</evidence>
<keyword evidence="15" id="KW-1185">Reference proteome</keyword>
<keyword evidence="6" id="KW-0479">Metal-binding</keyword>
<dbReference type="InterPro" id="IPR029099">
    <property type="entry name" value="Pribosyltran_N"/>
</dbReference>
<dbReference type="GO" id="GO:0009156">
    <property type="term" value="P:ribonucleoside monophosphate biosynthetic process"/>
    <property type="evidence" value="ECO:0007669"/>
    <property type="project" value="InterPro"/>
</dbReference>
<dbReference type="InterPro" id="IPR005946">
    <property type="entry name" value="Rib-P_diPkinase"/>
</dbReference>
<dbReference type="Proteomes" id="UP000095358">
    <property type="component" value="Unassembled WGS sequence"/>
</dbReference>
<dbReference type="InterPro" id="IPR000842">
    <property type="entry name" value="PRib_PP_synth_CS"/>
</dbReference>
<evidence type="ECO:0000256" key="3">
    <source>
        <dbReference type="ARBA" id="ARBA00006478"/>
    </source>
</evidence>
<dbReference type="Gene3D" id="3.40.50.2020">
    <property type="match status" value="2"/>
</dbReference>
<evidence type="ECO:0000259" key="13">
    <source>
        <dbReference type="Pfam" id="PF13793"/>
    </source>
</evidence>
<evidence type="ECO:0000256" key="7">
    <source>
        <dbReference type="ARBA" id="ARBA00022727"/>
    </source>
</evidence>
<evidence type="ECO:0000313" key="14">
    <source>
        <dbReference type="EMBL" id="OEJ83695.1"/>
    </source>
</evidence>
<keyword evidence="10" id="KW-0067">ATP-binding</keyword>
<evidence type="ECO:0000256" key="4">
    <source>
        <dbReference type="ARBA" id="ARBA00013247"/>
    </source>
</evidence>
<gene>
    <name evidence="14" type="ORF">AWRI3580_g3548</name>
</gene>
<dbReference type="EMBL" id="LPNN01000008">
    <property type="protein sequence ID" value="OEJ83695.1"/>
    <property type="molecule type" value="Genomic_DNA"/>
</dbReference>
<evidence type="ECO:0000256" key="6">
    <source>
        <dbReference type="ARBA" id="ARBA00022723"/>
    </source>
</evidence>
<dbReference type="PROSITE" id="PS00114">
    <property type="entry name" value="PRPP_SYNTHASE"/>
    <property type="match status" value="1"/>
</dbReference>
<comment type="pathway">
    <text evidence="2">Metabolic intermediate biosynthesis; 5-phospho-alpha-D-ribose 1-diphosphate biosynthesis; 5-phospho-alpha-D-ribose 1-diphosphate from D-ribose 5-phosphate (route I): step 1/1.</text>
</comment>
<evidence type="ECO:0000256" key="8">
    <source>
        <dbReference type="ARBA" id="ARBA00022741"/>
    </source>
</evidence>
<dbReference type="PANTHER" id="PTHR10210:SF36">
    <property type="entry name" value="RIBOSE-PHOSPHATE PYROPHOSPHOKINASE 5"/>
    <property type="match status" value="1"/>
</dbReference>
<dbReference type="GO" id="GO:0006015">
    <property type="term" value="P:5-phosphoribose 1-diphosphate biosynthetic process"/>
    <property type="evidence" value="ECO:0007669"/>
    <property type="project" value="TreeGrafter"/>
</dbReference>
<dbReference type="GO" id="GO:0005737">
    <property type="term" value="C:cytoplasm"/>
    <property type="evidence" value="ECO:0007669"/>
    <property type="project" value="TreeGrafter"/>
</dbReference>
<dbReference type="GO" id="GO:0004749">
    <property type="term" value="F:ribose phosphate diphosphokinase activity"/>
    <property type="evidence" value="ECO:0007669"/>
    <property type="project" value="UniProtKB-EC"/>
</dbReference>
<evidence type="ECO:0000256" key="1">
    <source>
        <dbReference type="ARBA" id="ARBA00002196"/>
    </source>
</evidence>
<keyword evidence="8" id="KW-0547">Nucleotide-binding</keyword>
<dbReference type="STRING" id="29833.A0A1E5R9U7"/>
<keyword evidence="9 14" id="KW-0418">Kinase</keyword>
<dbReference type="GO" id="GO:0002189">
    <property type="term" value="C:ribose phosphate diphosphokinase complex"/>
    <property type="evidence" value="ECO:0007669"/>
    <property type="project" value="TreeGrafter"/>
</dbReference>
<dbReference type="PANTHER" id="PTHR10210">
    <property type="entry name" value="RIBOSE-PHOSPHATE DIPHOSPHOKINASE FAMILY MEMBER"/>
    <property type="match status" value="1"/>
</dbReference>
<evidence type="ECO:0000256" key="5">
    <source>
        <dbReference type="ARBA" id="ARBA00022679"/>
    </source>
</evidence>
<dbReference type="GO" id="GO:0005524">
    <property type="term" value="F:ATP binding"/>
    <property type="evidence" value="ECO:0007669"/>
    <property type="project" value="UniProtKB-KW"/>
</dbReference>
<dbReference type="SMART" id="SM01400">
    <property type="entry name" value="Pribosyltran_N"/>
    <property type="match status" value="1"/>
</dbReference>
<evidence type="ECO:0000256" key="10">
    <source>
        <dbReference type="ARBA" id="ARBA00022840"/>
    </source>
</evidence>
<dbReference type="Pfam" id="PF13793">
    <property type="entry name" value="Pribosyltran_N"/>
    <property type="match status" value="1"/>
</dbReference>
<dbReference type="FunFam" id="3.40.50.2020:FF:000014">
    <property type="entry name" value="Ribose-phosphate pyrophosphokinase 1"/>
    <property type="match status" value="1"/>
</dbReference>
<dbReference type="GO" id="GO:0016301">
    <property type="term" value="F:kinase activity"/>
    <property type="evidence" value="ECO:0007669"/>
    <property type="project" value="UniProtKB-KW"/>
</dbReference>
<dbReference type="CDD" id="cd06223">
    <property type="entry name" value="PRTases_typeI"/>
    <property type="match status" value="1"/>
</dbReference>
<reference evidence="15" key="1">
    <citation type="journal article" date="2016" name="Genome Announc.">
        <title>Genome sequences of three species of Hanseniaspora isolated from spontaneous wine fermentations.</title>
        <authorList>
            <person name="Sternes P.R."/>
            <person name="Lee D."/>
            <person name="Kutyna D.R."/>
            <person name="Borneman A.R."/>
        </authorList>
    </citation>
    <scope>NUCLEOTIDE SEQUENCE [LARGE SCALE GENOMIC DNA]</scope>
    <source>
        <strain evidence="15">AWRI3580</strain>
    </source>
</reference>
<organism evidence="14 15">
    <name type="scientific">Hanseniaspora uvarum</name>
    <name type="common">Yeast</name>
    <name type="synonym">Kloeckera apiculata</name>
    <dbReference type="NCBI Taxonomy" id="29833"/>
    <lineage>
        <taxon>Eukaryota</taxon>
        <taxon>Fungi</taxon>
        <taxon>Dikarya</taxon>
        <taxon>Ascomycota</taxon>
        <taxon>Saccharomycotina</taxon>
        <taxon>Saccharomycetes</taxon>
        <taxon>Saccharomycodales</taxon>
        <taxon>Saccharomycodaceae</taxon>
        <taxon>Hanseniaspora</taxon>
    </lineage>
</organism>
<accession>A0A1E5R9U7</accession>
<proteinExistence type="inferred from homology"/>
<evidence type="ECO:0000256" key="2">
    <source>
        <dbReference type="ARBA" id="ARBA00004996"/>
    </source>
</evidence>
<evidence type="ECO:0000256" key="9">
    <source>
        <dbReference type="ARBA" id="ARBA00022777"/>
    </source>
</evidence>
<dbReference type="InterPro" id="IPR029057">
    <property type="entry name" value="PRTase-like"/>
</dbReference>
<comment type="caution">
    <text evidence="14">The sequence shown here is derived from an EMBL/GenBank/DDBJ whole genome shotgun (WGS) entry which is preliminary data.</text>
</comment>
<name>A0A1E5R9U7_HANUV</name>
<dbReference type="OrthoDB" id="413572at2759"/>
<sequence>MSGDLVVVGGNSHPELVTAICEKLNIKQTTSSIKKFANGETSIQILESVREKDVFVIQSGCGHVNDNFIQLLILISSCKIASCNRITVVIPYFCYSRQADIPFQSKGGPKLLNDGKKVKDNFQDFDNSGNKLFVSQNGTLIANLLTTAGADHVITMDLHDPQFQGFFNIPVDNLYSRPILEDYIKWEIDDYKVDLDNCVIVSPDAGGAKRATKIADSLGVTFAMIHKEKKIRATSDEVSNNTIDAPKMQRLDSSTSKYVTTTMLVGDVSNKICIMIDDLVDTGYTMLRAAKLLKQQKCKKLIVVITHGIFSGDAVQRIVEANKQQNLIEKLILTNTIPQTEHLNQFTEGGIDCKVLDVSNILSEAIRRIHNGESISSLFERGWH</sequence>
<evidence type="ECO:0000256" key="11">
    <source>
        <dbReference type="ARBA" id="ARBA00022842"/>
    </source>
</evidence>
<dbReference type="SUPFAM" id="SSF53271">
    <property type="entry name" value="PRTase-like"/>
    <property type="match status" value="1"/>
</dbReference>
<dbReference type="GO" id="GO:0000287">
    <property type="term" value="F:magnesium ion binding"/>
    <property type="evidence" value="ECO:0007669"/>
    <property type="project" value="InterPro"/>
</dbReference>
<dbReference type="GO" id="GO:0006164">
    <property type="term" value="P:purine nucleotide biosynthetic process"/>
    <property type="evidence" value="ECO:0007669"/>
    <property type="project" value="TreeGrafter"/>
</dbReference>